<reference evidence="1 2" key="1">
    <citation type="journal article" date="2015" name="Genome Announc.">
        <title>Complete Genome Sequence of the Type Strain Corynebacterium mustelae DSM 45274, Isolated from Various Tissues of a Male Ferret with Lethal Sepsis.</title>
        <authorList>
            <person name="Ruckert C."/>
            <person name="Eimer J."/>
            <person name="Winkler A."/>
            <person name="Tauch A."/>
        </authorList>
    </citation>
    <scope>NUCLEOTIDE SEQUENCE [LARGE SCALE GENOMIC DNA]</scope>
    <source>
        <strain evidence="1 2">DSM 45274</strain>
    </source>
</reference>
<organism evidence="1 2">
    <name type="scientific">Corynebacterium mustelae</name>
    <dbReference type="NCBI Taxonomy" id="571915"/>
    <lineage>
        <taxon>Bacteria</taxon>
        <taxon>Bacillati</taxon>
        <taxon>Actinomycetota</taxon>
        <taxon>Actinomycetes</taxon>
        <taxon>Mycobacteriales</taxon>
        <taxon>Corynebacteriaceae</taxon>
        <taxon>Corynebacterium</taxon>
    </lineage>
</organism>
<evidence type="ECO:0000313" key="2">
    <source>
        <dbReference type="Proteomes" id="UP000035199"/>
    </source>
</evidence>
<dbReference type="Proteomes" id="UP000035199">
    <property type="component" value="Chromosome"/>
</dbReference>
<dbReference type="KEGG" id="cmv:CMUST_01155"/>
<sequence>MLDRSDVHVLSSCLSFLSKNVFLLDDLLEPVTNLDEERVGRSSPASKAPLVLDVLEVKRRCEIVLFGWAACLAESSGEQVPAGRVVGVVAGWLFDRVGLIVMQEWAPDCLGEIAEVTRRVRGIVIPDEIAEVPSLVSAREASRLCCRAGRRLSHQTVSAWAASGVVTDYRIAGRRLVNVREVYEKAGQRK</sequence>
<accession>A0A0G3GTT2</accession>
<protein>
    <submittedName>
        <fullName evidence="1">Uncharacterized protein</fullName>
    </submittedName>
</protein>
<reference evidence="2" key="2">
    <citation type="submission" date="2015-05" db="EMBL/GenBank/DDBJ databases">
        <title>Complete genome sequence of Corynebacterium mustelae DSM 45274, isolated from various tissues of a male ferret with lethal sepsis.</title>
        <authorList>
            <person name="Ruckert C."/>
            <person name="Albersmeier A."/>
            <person name="Winkler A."/>
            <person name="Tauch A."/>
        </authorList>
    </citation>
    <scope>NUCLEOTIDE SEQUENCE [LARGE SCALE GENOMIC DNA]</scope>
    <source>
        <strain evidence="2">DSM 45274</strain>
    </source>
</reference>
<dbReference type="RefSeq" id="WP_047260968.1">
    <property type="nucleotide sequence ID" value="NZ_CP011542.1"/>
</dbReference>
<dbReference type="PATRIC" id="fig|571915.4.peg.237"/>
<name>A0A0G3GTT2_9CORY</name>
<dbReference type="EMBL" id="CP011542">
    <property type="protein sequence ID" value="AKK04581.1"/>
    <property type="molecule type" value="Genomic_DNA"/>
</dbReference>
<gene>
    <name evidence="1" type="ORF">CMUST_01155</name>
</gene>
<evidence type="ECO:0000313" key="1">
    <source>
        <dbReference type="EMBL" id="AKK04581.1"/>
    </source>
</evidence>
<keyword evidence="2" id="KW-1185">Reference proteome</keyword>
<proteinExistence type="predicted"/>
<dbReference type="AlphaFoldDB" id="A0A0G3GTT2"/>